<feature type="compositionally biased region" description="Low complexity" evidence="1">
    <location>
        <begin position="169"/>
        <end position="181"/>
    </location>
</feature>
<feature type="region of interest" description="Disordered" evidence="1">
    <location>
        <begin position="169"/>
        <end position="188"/>
    </location>
</feature>
<evidence type="ECO:0000256" key="1">
    <source>
        <dbReference type="SAM" id="MobiDB-lite"/>
    </source>
</evidence>
<dbReference type="PANTHER" id="PTHR34797:SF1">
    <property type="entry name" value="ATG8-INTERACTING PROTEIN 2"/>
    <property type="match status" value="1"/>
</dbReference>
<proteinExistence type="predicted"/>
<feature type="region of interest" description="Disordered" evidence="1">
    <location>
        <begin position="26"/>
        <end position="114"/>
    </location>
</feature>
<feature type="compositionally biased region" description="Acidic residues" evidence="1">
    <location>
        <begin position="86"/>
        <end position="97"/>
    </location>
</feature>
<comment type="caution">
    <text evidence="2">The sequence shown here is derived from an EMBL/GenBank/DDBJ whole genome shotgun (WGS) entry which is preliminary data.</text>
</comment>
<evidence type="ECO:0000313" key="3">
    <source>
        <dbReference type="Proteomes" id="UP001157418"/>
    </source>
</evidence>
<protein>
    <recommendedName>
        <fullName evidence="4">ATG8-interacting protein 1</fullName>
    </recommendedName>
</protein>
<sequence length="290" mass="32368">MADKEEGEETAPRGADWEVVSLTASTYAAAPSPDVKVKDPKDDEKSEVVDTDKSGTSDALFVSGHFVFPPSQHENLPLEREKTEIGDGDDDDDDGDVSECIKEEGEKSSAKDEDNWNISKLTESYGKRSDFEDATTLPGLEKEQSIYNSATFHYEPNIDDEDRVLVDSVESSDSSSTSDVLNVPKRMEDDDGSGVPYATWWKKQAVSLYSHAKEANTFWSIFISAAVMGLVIIGHQWQQERWQVLHHKWHSGVYDEKFGRMLGPLSRIKESIVGGNRRGFSIRGSTTRDH</sequence>
<evidence type="ECO:0000313" key="2">
    <source>
        <dbReference type="EMBL" id="CAH1412039.1"/>
    </source>
</evidence>
<reference evidence="2 3" key="1">
    <citation type="submission" date="2022-01" db="EMBL/GenBank/DDBJ databases">
        <authorList>
            <person name="Xiong W."/>
            <person name="Schranz E."/>
        </authorList>
    </citation>
    <scope>NUCLEOTIDE SEQUENCE [LARGE SCALE GENOMIC DNA]</scope>
</reference>
<dbReference type="PANTHER" id="PTHR34797">
    <property type="entry name" value="ATG8-INTERACTING PROTEIN 2"/>
    <property type="match status" value="1"/>
</dbReference>
<keyword evidence="3" id="KW-1185">Reference proteome</keyword>
<dbReference type="AlphaFoldDB" id="A0AAU9LK51"/>
<feature type="compositionally biased region" description="Basic and acidic residues" evidence="1">
    <location>
        <begin position="76"/>
        <end position="85"/>
    </location>
</feature>
<dbReference type="EMBL" id="CAKMRJ010000001">
    <property type="protein sequence ID" value="CAH1412039.1"/>
    <property type="molecule type" value="Genomic_DNA"/>
</dbReference>
<name>A0AAU9LK51_9ASTR</name>
<feature type="compositionally biased region" description="Basic and acidic residues" evidence="1">
    <location>
        <begin position="99"/>
        <end position="114"/>
    </location>
</feature>
<dbReference type="InterPro" id="IPR040304">
    <property type="entry name" value="ATG8-IP-1/2"/>
</dbReference>
<organism evidence="2 3">
    <name type="scientific">Lactuca virosa</name>
    <dbReference type="NCBI Taxonomy" id="75947"/>
    <lineage>
        <taxon>Eukaryota</taxon>
        <taxon>Viridiplantae</taxon>
        <taxon>Streptophyta</taxon>
        <taxon>Embryophyta</taxon>
        <taxon>Tracheophyta</taxon>
        <taxon>Spermatophyta</taxon>
        <taxon>Magnoliopsida</taxon>
        <taxon>eudicotyledons</taxon>
        <taxon>Gunneridae</taxon>
        <taxon>Pentapetalae</taxon>
        <taxon>asterids</taxon>
        <taxon>campanulids</taxon>
        <taxon>Asterales</taxon>
        <taxon>Asteraceae</taxon>
        <taxon>Cichorioideae</taxon>
        <taxon>Cichorieae</taxon>
        <taxon>Lactucinae</taxon>
        <taxon>Lactuca</taxon>
    </lineage>
</organism>
<feature type="compositionally biased region" description="Basic and acidic residues" evidence="1">
    <location>
        <begin position="35"/>
        <end position="55"/>
    </location>
</feature>
<accession>A0AAU9LK51</accession>
<gene>
    <name evidence="2" type="ORF">LVIROSA_LOCUS90</name>
</gene>
<evidence type="ECO:0008006" key="4">
    <source>
        <dbReference type="Google" id="ProtNLM"/>
    </source>
</evidence>
<dbReference type="Proteomes" id="UP001157418">
    <property type="component" value="Unassembled WGS sequence"/>
</dbReference>